<evidence type="ECO:0000313" key="1">
    <source>
        <dbReference type="EMBL" id="CAB3806050.1"/>
    </source>
</evidence>
<reference evidence="1 2" key="1">
    <citation type="submission" date="2020-04" db="EMBL/GenBank/DDBJ databases">
        <authorList>
            <person name="De Canck E."/>
        </authorList>
    </citation>
    <scope>NUCLEOTIDE SEQUENCE [LARGE SCALE GENOMIC DNA]</scope>
    <source>
        <strain evidence="1 2">LMG 28138</strain>
    </source>
</reference>
<organism evidence="1 2">
    <name type="scientific">Pararobbsia alpina</name>
    <dbReference type="NCBI Taxonomy" id="621374"/>
    <lineage>
        <taxon>Bacteria</taxon>
        <taxon>Pseudomonadati</taxon>
        <taxon>Pseudomonadota</taxon>
        <taxon>Betaproteobacteria</taxon>
        <taxon>Burkholderiales</taxon>
        <taxon>Burkholderiaceae</taxon>
        <taxon>Pararobbsia</taxon>
    </lineage>
</organism>
<proteinExistence type="predicted"/>
<evidence type="ECO:0000313" key="2">
    <source>
        <dbReference type="Proteomes" id="UP000494115"/>
    </source>
</evidence>
<accession>A0A6S7BWL3</accession>
<sequence length="63" mass="6838">MNDSIVEPVHVVQRKSHFEIGYRGFPAPWGCNHLAVAGGLALPAECTMSALGEMRTRAFPALE</sequence>
<dbReference type="Proteomes" id="UP000494115">
    <property type="component" value="Unassembled WGS sequence"/>
</dbReference>
<keyword evidence="2" id="KW-1185">Reference proteome</keyword>
<protein>
    <submittedName>
        <fullName evidence="1">Uncharacterized protein</fullName>
    </submittedName>
</protein>
<name>A0A6S7BWL3_9BURK</name>
<dbReference type="AlphaFoldDB" id="A0A6S7BWL3"/>
<dbReference type="EMBL" id="CADIKM010000079">
    <property type="protein sequence ID" value="CAB3806050.1"/>
    <property type="molecule type" value="Genomic_DNA"/>
</dbReference>
<gene>
    <name evidence="1" type="ORF">LMG28138_05752</name>
</gene>